<dbReference type="WBParaSite" id="ALUE_0001161101-mRNA-1">
    <property type="protein sequence ID" value="ALUE_0001161101-mRNA-1"/>
    <property type="gene ID" value="ALUE_0001161101"/>
</dbReference>
<keyword evidence="1" id="KW-1185">Reference proteome</keyword>
<sequence>MKYGITCPTQYVYIQGSNRTDKLFSPQLYPSCPCPSSRFITRSSVFPFVSARFSCHGESTVPPITLSATRPQEY</sequence>
<protein>
    <submittedName>
        <fullName evidence="2">Ovule protein</fullName>
    </submittedName>
</protein>
<organism evidence="1 2">
    <name type="scientific">Ascaris lumbricoides</name>
    <name type="common">Giant roundworm</name>
    <dbReference type="NCBI Taxonomy" id="6252"/>
    <lineage>
        <taxon>Eukaryota</taxon>
        <taxon>Metazoa</taxon>
        <taxon>Ecdysozoa</taxon>
        <taxon>Nematoda</taxon>
        <taxon>Chromadorea</taxon>
        <taxon>Rhabditida</taxon>
        <taxon>Spirurina</taxon>
        <taxon>Ascaridomorpha</taxon>
        <taxon>Ascaridoidea</taxon>
        <taxon>Ascarididae</taxon>
        <taxon>Ascaris</taxon>
    </lineage>
</organism>
<evidence type="ECO:0000313" key="2">
    <source>
        <dbReference type="WBParaSite" id="ALUE_0001161101-mRNA-1"/>
    </source>
</evidence>
<reference evidence="2" key="1">
    <citation type="submission" date="2017-02" db="UniProtKB">
        <authorList>
            <consortium name="WormBaseParasite"/>
        </authorList>
    </citation>
    <scope>IDENTIFICATION</scope>
</reference>
<dbReference type="Proteomes" id="UP000036681">
    <property type="component" value="Unplaced"/>
</dbReference>
<evidence type="ECO:0000313" key="1">
    <source>
        <dbReference type="Proteomes" id="UP000036681"/>
    </source>
</evidence>
<name>A0A0M3I4C4_ASCLU</name>
<proteinExistence type="predicted"/>
<accession>A0A0M3I4C4</accession>
<dbReference type="AlphaFoldDB" id="A0A0M3I4C4"/>